<dbReference type="Proteomes" id="UP000248340">
    <property type="component" value="Unassembled WGS sequence"/>
</dbReference>
<feature type="compositionally biased region" description="Polar residues" evidence="1">
    <location>
        <begin position="1"/>
        <end position="26"/>
    </location>
</feature>
<feature type="compositionally biased region" description="Pro residues" evidence="1">
    <location>
        <begin position="30"/>
        <end position="44"/>
    </location>
</feature>
<organism evidence="2 3">
    <name type="scientific">Aspergillus uvarum CBS 121591</name>
    <dbReference type="NCBI Taxonomy" id="1448315"/>
    <lineage>
        <taxon>Eukaryota</taxon>
        <taxon>Fungi</taxon>
        <taxon>Dikarya</taxon>
        <taxon>Ascomycota</taxon>
        <taxon>Pezizomycotina</taxon>
        <taxon>Eurotiomycetes</taxon>
        <taxon>Eurotiomycetidae</taxon>
        <taxon>Eurotiales</taxon>
        <taxon>Aspergillaceae</taxon>
        <taxon>Aspergillus</taxon>
        <taxon>Aspergillus subgen. Circumdati</taxon>
    </lineage>
</organism>
<dbReference type="RefSeq" id="XP_025495816.1">
    <property type="nucleotide sequence ID" value="XM_025630287.1"/>
</dbReference>
<dbReference type="VEuPathDB" id="FungiDB:BO82DRAFT_164254"/>
<protein>
    <submittedName>
        <fullName evidence="2">Uncharacterized protein</fullName>
    </submittedName>
</protein>
<proteinExistence type="predicted"/>
<keyword evidence="3" id="KW-1185">Reference proteome</keyword>
<dbReference type="EMBL" id="KZ821679">
    <property type="protein sequence ID" value="PYH85616.1"/>
    <property type="molecule type" value="Genomic_DNA"/>
</dbReference>
<dbReference type="AlphaFoldDB" id="A0A319CIT0"/>
<accession>A0A319CIT0</accession>
<gene>
    <name evidence="2" type="ORF">BO82DRAFT_164254</name>
</gene>
<evidence type="ECO:0000313" key="2">
    <source>
        <dbReference type="EMBL" id="PYH85616.1"/>
    </source>
</evidence>
<sequence length="72" mass="8054">MIQQRRAQQIQSHSINNPQQQDLITSLPTLTPPHHLPPRQPILIPPNQRLSKPPPETPIPGSKGYQSRGALL</sequence>
<evidence type="ECO:0000256" key="1">
    <source>
        <dbReference type="SAM" id="MobiDB-lite"/>
    </source>
</evidence>
<reference evidence="2 3" key="1">
    <citation type="submission" date="2016-12" db="EMBL/GenBank/DDBJ databases">
        <title>The genomes of Aspergillus section Nigri reveals drivers in fungal speciation.</title>
        <authorList>
            <consortium name="DOE Joint Genome Institute"/>
            <person name="Vesth T.C."/>
            <person name="Nybo J."/>
            <person name="Theobald S."/>
            <person name="Brandl J."/>
            <person name="Frisvad J.C."/>
            <person name="Nielsen K.F."/>
            <person name="Lyhne E.K."/>
            <person name="Kogle M.E."/>
            <person name="Kuo A."/>
            <person name="Riley R."/>
            <person name="Clum A."/>
            <person name="Nolan M."/>
            <person name="Lipzen A."/>
            <person name="Salamov A."/>
            <person name="Henrissat B."/>
            <person name="Wiebenga A."/>
            <person name="De Vries R.P."/>
            <person name="Grigoriev I.V."/>
            <person name="Mortensen U.H."/>
            <person name="Andersen M.R."/>
            <person name="Baker S.E."/>
        </authorList>
    </citation>
    <scope>NUCLEOTIDE SEQUENCE [LARGE SCALE GENOMIC DNA]</scope>
    <source>
        <strain evidence="2 3">CBS 121591</strain>
    </source>
</reference>
<name>A0A319CIT0_9EURO</name>
<dbReference type="GeneID" id="37133028"/>
<evidence type="ECO:0000313" key="3">
    <source>
        <dbReference type="Proteomes" id="UP000248340"/>
    </source>
</evidence>
<feature type="region of interest" description="Disordered" evidence="1">
    <location>
        <begin position="1"/>
        <end position="72"/>
    </location>
</feature>